<feature type="region of interest" description="Disordered" evidence="1">
    <location>
        <begin position="155"/>
        <end position="197"/>
    </location>
</feature>
<name>A0A7R9YF10_9STRA</name>
<organism evidence="2">
    <name type="scientific">Pinguiococcus pyrenoidosus</name>
    <dbReference type="NCBI Taxonomy" id="172671"/>
    <lineage>
        <taxon>Eukaryota</taxon>
        <taxon>Sar</taxon>
        <taxon>Stramenopiles</taxon>
        <taxon>Ochrophyta</taxon>
        <taxon>Pinguiophyceae</taxon>
        <taxon>Pinguiochrysidales</taxon>
        <taxon>Pinguiochrysidaceae</taxon>
        <taxon>Pinguiococcus</taxon>
    </lineage>
</organism>
<dbReference type="Gene3D" id="2.40.128.20">
    <property type="match status" value="1"/>
</dbReference>
<sequence length="197" mass="21911">MDSKEDKWLGIEDFLGSWQAEETANDDFMAAAGVPWLLRKMAKRATPPIHHITREEGMDAIRIRVEGVSGNDTLYPADQESVTYVVERTGAKYEDTTYMDSKGRLYSQKVRESDSFTVEATREICDGGDAHVMLLVGTKTDGTQVKQEIIFRRVSSAESKNTAEAKSSYDDDYKNANCESPQAESKSGDGESKASFK</sequence>
<reference evidence="2" key="1">
    <citation type="submission" date="2021-01" db="EMBL/GenBank/DDBJ databases">
        <authorList>
            <person name="Corre E."/>
            <person name="Pelletier E."/>
            <person name="Niang G."/>
            <person name="Scheremetjew M."/>
            <person name="Finn R."/>
            <person name="Kale V."/>
            <person name="Holt S."/>
            <person name="Cochrane G."/>
            <person name="Meng A."/>
            <person name="Brown T."/>
            <person name="Cohen L."/>
        </authorList>
    </citation>
    <scope>NUCLEOTIDE SEQUENCE</scope>
    <source>
        <strain evidence="2">CCMP2078</strain>
    </source>
</reference>
<evidence type="ECO:0000256" key="1">
    <source>
        <dbReference type="SAM" id="MobiDB-lite"/>
    </source>
</evidence>
<gene>
    <name evidence="2" type="ORF">PPYR1160_LOCUS13740</name>
</gene>
<protein>
    <submittedName>
        <fullName evidence="2">Uncharacterized protein</fullName>
    </submittedName>
</protein>
<dbReference type="AlphaFoldDB" id="A0A7R9YF10"/>
<evidence type="ECO:0000313" key="2">
    <source>
        <dbReference type="EMBL" id="CAD8264237.1"/>
    </source>
</evidence>
<feature type="compositionally biased region" description="Basic and acidic residues" evidence="1">
    <location>
        <begin position="161"/>
        <end position="174"/>
    </location>
</feature>
<dbReference type="SUPFAM" id="SSF50814">
    <property type="entry name" value="Lipocalins"/>
    <property type="match status" value="1"/>
</dbReference>
<dbReference type="EMBL" id="HBEA01018084">
    <property type="protein sequence ID" value="CAD8264237.1"/>
    <property type="molecule type" value="Transcribed_RNA"/>
</dbReference>
<accession>A0A7R9YF10</accession>
<feature type="compositionally biased region" description="Basic and acidic residues" evidence="1">
    <location>
        <begin position="186"/>
        <end position="197"/>
    </location>
</feature>
<proteinExistence type="predicted"/>
<dbReference type="InterPro" id="IPR012674">
    <property type="entry name" value="Calycin"/>
</dbReference>